<feature type="compositionally biased region" description="Basic and acidic residues" evidence="1">
    <location>
        <begin position="434"/>
        <end position="482"/>
    </location>
</feature>
<feature type="region of interest" description="Disordered" evidence="1">
    <location>
        <begin position="313"/>
        <end position="337"/>
    </location>
</feature>
<organism evidence="2 3">
    <name type="scientific">Symbiodinium microadriaticum</name>
    <name type="common">Dinoflagellate</name>
    <name type="synonym">Zooxanthella microadriatica</name>
    <dbReference type="NCBI Taxonomy" id="2951"/>
    <lineage>
        <taxon>Eukaryota</taxon>
        <taxon>Sar</taxon>
        <taxon>Alveolata</taxon>
        <taxon>Dinophyceae</taxon>
        <taxon>Suessiales</taxon>
        <taxon>Symbiodiniaceae</taxon>
        <taxon>Symbiodinium</taxon>
    </lineage>
</organism>
<evidence type="ECO:0000256" key="1">
    <source>
        <dbReference type="SAM" id="MobiDB-lite"/>
    </source>
</evidence>
<feature type="region of interest" description="Disordered" evidence="1">
    <location>
        <begin position="407"/>
        <end position="506"/>
    </location>
</feature>
<sequence length="618" mass="67147">MSELSCPMTSEPEWGGSEISAECPPDDLPWPRSCLLCKSACCKGRAESCQKPARVSYYGSCAVIYRSLGVLTLVLVGDHGEWFCCVLCQKAKASGAAMGQTCCVAETPRDEDASAVQPSATDYQSVLGDVIFACFSSQALLDEYGDLGPARTKAVTATETVIVTKTADVVDAHYLAAETVETYDTSTNAMATILLVLYFAVVLFVVPAPPQRSGAPKLAHWVGEIKTSESVIFLPGDIVMTAYVDGDDGGARCKLCRYSDGTCTVGVTSQANVPIARAKKQSGEAAASSRASSLRPLSEMTGFETRRGLMLPRTGGRVDQQDYRKTPGGVKDTSTGEAFSKKQTKAYESYLRRHHVRNKVGKRADELVRIVDKYLPLQADETRAYVCRFPEQAEPLLKRVKKIRRRFRASSGADRGSTTQPSSTTAGKTAKKSKGGEKNPEMKTEVKAETLDEHAVGLMGEHVKKDRSRLADQRVKKDHATEDIPPDWGGAKRENTEQLPDGDPQSTCVTAEDVPRLLDAPRRAIVATAAAADLCNGKDPAGQTGPKKMVMLLQEAEHLVDGGLDEWLRDWCTDEVLRMFLGASSKESAVKSLAAALNWRRRYKDVLTGLRTPCWQAL</sequence>
<dbReference type="Proteomes" id="UP000186817">
    <property type="component" value="Unassembled WGS sequence"/>
</dbReference>
<evidence type="ECO:0000313" key="2">
    <source>
        <dbReference type="EMBL" id="OLQ07783.1"/>
    </source>
</evidence>
<dbReference type="OrthoDB" id="418781at2759"/>
<reference evidence="2 3" key="1">
    <citation type="submission" date="2016-02" db="EMBL/GenBank/DDBJ databases">
        <title>Genome analysis of coral dinoflagellate symbionts highlights evolutionary adaptations to a symbiotic lifestyle.</title>
        <authorList>
            <person name="Aranda M."/>
            <person name="Li Y."/>
            <person name="Liew Y.J."/>
            <person name="Baumgarten S."/>
            <person name="Simakov O."/>
            <person name="Wilson M."/>
            <person name="Piel J."/>
            <person name="Ashoor H."/>
            <person name="Bougouffa S."/>
            <person name="Bajic V.B."/>
            <person name="Ryu T."/>
            <person name="Ravasi T."/>
            <person name="Bayer T."/>
            <person name="Micklem G."/>
            <person name="Kim H."/>
            <person name="Bhak J."/>
            <person name="Lajeunesse T.C."/>
            <person name="Voolstra C.R."/>
        </authorList>
    </citation>
    <scope>NUCLEOTIDE SEQUENCE [LARGE SCALE GENOMIC DNA]</scope>
    <source>
        <strain evidence="2 3">CCMP2467</strain>
    </source>
</reference>
<proteinExistence type="predicted"/>
<gene>
    <name evidence="2" type="ORF">AK812_SmicGene8740</name>
</gene>
<protein>
    <submittedName>
        <fullName evidence="2">Uncharacterized protein</fullName>
    </submittedName>
</protein>
<comment type="caution">
    <text evidence="2">The sequence shown here is derived from an EMBL/GenBank/DDBJ whole genome shotgun (WGS) entry which is preliminary data.</text>
</comment>
<name>A0A1Q9EK11_SYMMI</name>
<accession>A0A1Q9EK11</accession>
<evidence type="ECO:0000313" key="3">
    <source>
        <dbReference type="Proteomes" id="UP000186817"/>
    </source>
</evidence>
<dbReference type="EMBL" id="LSRX01000131">
    <property type="protein sequence ID" value="OLQ07783.1"/>
    <property type="molecule type" value="Genomic_DNA"/>
</dbReference>
<keyword evidence="3" id="KW-1185">Reference proteome</keyword>
<dbReference type="AlphaFoldDB" id="A0A1Q9EK11"/>